<proteinExistence type="predicted"/>
<feature type="transmembrane region" description="Helical" evidence="7">
    <location>
        <begin position="150"/>
        <end position="169"/>
    </location>
</feature>
<dbReference type="AlphaFoldDB" id="A0A938YDZ9"/>
<feature type="transmembrane region" description="Helical" evidence="7">
    <location>
        <begin position="322"/>
        <end position="341"/>
    </location>
</feature>
<keyword evidence="9" id="KW-1185">Reference proteome</keyword>
<feature type="transmembrane region" description="Helical" evidence="7">
    <location>
        <begin position="270"/>
        <end position="290"/>
    </location>
</feature>
<evidence type="ECO:0000256" key="6">
    <source>
        <dbReference type="SAM" id="MobiDB-lite"/>
    </source>
</evidence>
<evidence type="ECO:0000256" key="1">
    <source>
        <dbReference type="ARBA" id="ARBA00004651"/>
    </source>
</evidence>
<dbReference type="RefSeq" id="WP_205259070.1">
    <property type="nucleotide sequence ID" value="NZ_JAERWK010000003.1"/>
</dbReference>
<dbReference type="EMBL" id="JAERWK010000003">
    <property type="protein sequence ID" value="MBM9466115.1"/>
    <property type="molecule type" value="Genomic_DNA"/>
</dbReference>
<feature type="transmembrane region" description="Helical" evidence="7">
    <location>
        <begin position="44"/>
        <end position="64"/>
    </location>
</feature>
<keyword evidence="2" id="KW-1003">Cell membrane</keyword>
<dbReference type="GO" id="GO:0022857">
    <property type="term" value="F:transmembrane transporter activity"/>
    <property type="evidence" value="ECO:0007669"/>
    <property type="project" value="InterPro"/>
</dbReference>
<evidence type="ECO:0000256" key="7">
    <source>
        <dbReference type="SAM" id="Phobius"/>
    </source>
</evidence>
<dbReference type="GO" id="GO:0005886">
    <property type="term" value="C:plasma membrane"/>
    <property type="evidence" value="ECO:0007669"/>
    <property type="project" value="UniProtKB-SubCell"/>
</dbReference>
<feature type="transmembrane region" description="Helical" evidence="7">
    <location>
        <begin position="70"/>
        <end position="91"/>
    </location>
</feature>
<name>A0A938YDZ9_9ACTN</name>
<comment type="caution">
    <text evidence="8">The sequence shown here is derived from an EMBL/GenBank/DDBJ whole genome shotgun (WGS) entry which is preliminary data.</text>
</comment>
<reference evidence="8" key="1">
    <citation type="submission" date="2021-01" db="EMBL/GenBank/DDBJ databases">
        <title>YIM 132084 draft genome.</title>
        <authorList>
            <person name="An D."/>
        </authorList>
    </citation>
    <scope>NUCLEOTIDE SEQUENCE</scope>
    <source>
        <strain evidence="8">YIM 132084</strain>
    </source>
</reference>
<accession>A0A938YDZ9</accession>
<feature type="transmembrane region" description="Helical" evidence="7">
    <location>
        <begin position="240"/>
        <end position="258"/>
    </location>
</feature>
<keyword evidence="3 7" id="KW-0812">Transmembrane</keyword>
<organism evidence="8 9">
    <name type="scientific">Nakamurella leprariae</name>
    <dbReference type="NCBI Taxonomy" id="2803911"/>
    <lineage>
        <taxon>Bacteria</taxon>
        <taxon>Bacillati</taxon>
        <taxon>Actinomycetota</taxon>
        <taxon>Actinomycetes</taxon>
        <taxon>Nakamurellales</taxon>
        <taxon>Nakamurellaceae</taxon>
        <taxon>Nakamurella</taxon>
    </lineage>
</organism>
<dbReference type="InterPro" id="IPR001851">
    <property type="entry name" value="ABC_transp_permease"/>
</dbReference>
<comment type="subcellular location">
    <subcellularLocation>
        <location evidence="1">Cell membrane</location>
        <topology evidence="1">Multi-pass membrane protein</topology>
    </subcellularLocation>
</comment>
<sequence length="347" mass="35253">MSTTPQGGTGTVPQTPTPSGPGATPRMSDGAATRPGIGQYATRYSMVGVLVVLIIVATILYPGFLNPANIGNILTQNSAVGIIAIGMTFVIISGGFDLSVGATYALGAVLFAGLTIQTGSIVVAGIGAIAAGVVVGLINGVIVSRLNVNPFVATLGTSSVVSGIAYIYSDSSPFIVNDDPQFQDLALSTIAGVRLPIWILVIAFIVAALLLARTTFGRNIYAVGGNYEAAWLSGLRVKGLNASVYVLTGVLAALAGMMDASRLGVGQADVGGSMALDAIAIVVVGGTSLLGGEGAIWRSAVGLLILATLTNVFYSLNVSQHWQLIAKGCIVVAAVAVDAIIRHRKRG</sequence>
<feature type="region of interest" description="Disordered" evidence="6">
    <location>
        <begin position="1"/>
        <end position="29"/>
    </location>
</feature>
<keyword evidence="4 7" id="KW-1133">Transmembrane helix</keyword>
<dbReference type="CDD" id="cd06579">
    <property type="entry name" value="TM_PBP1_transp_AraH_like"/>
    <property type="match status" value="1"/>
</dbReference>
<feature type="transmembrane region" description="Helical" evidence="7">
    <location>
        <begin position="297"/>
        <end position="316"/>
    </location>
</feature>
<evidence type="ECO:0000313" key="8">
    <source>
        <dbReference type="EMBL" id="MBM9466115.1"/>
    </source>
</evidence>
<gene>
    <name evidence="8" type="ORF">JL106_02325</name>
</gene>
<evidence type="ECO:0000256" key="4">
    <source>
        <dbReference type="ARBA" id="ARBA00022989"/>
    </source>
</evidence>
<dbReference type="PANTHER" id="PTHR32196">
    <property type="entry name" value="ABC TRANSPORTER PERMEASE PROTEIN YPHD-RELATED-RELATED"/>
    <property type="match status" value="1"/>
</dbReference>
<feature type="transmembrane region" description="Helical" evidence="7">
    <location>
        <begin position="189"/>
        <end position="212"/>
    </location>
</feature>
<feature type="transmembrane region" description="Helical" evidence="7">
    <location>
        <begin position="122"/>
        <end position="143"/>
    </location>
</feature>
<keyword evidence="5 7" id="KW-0472">Membrane</keyword>
<feature type="compositionally biased region" description="Low complexity" evidence="6">
    <location>
        <begin position="1"/>
        <end position="14"/>
    </location>
</feature>
<dbReference type="Proteomes" id="UP000663792">
    <property type="component" value="Unassembled WGS sequence"/>
</dbReference>
<evidence type="ECO:0000313" key="9">
    <source>
        <dbReference type="Proteomes" id="UP000663792"/>
    </source>
</evidence>
<dbReference type="Pfam" id="PF02653">
    <property type="entry name" value="BPD_transp_2"/>
    <property type="match status" value="1"/>
</dbReference>
<protein>
    <submittedName>
        <fullName evidence="8">ABC transporter permease</fullName>
    </submittedName>
</protein>
<evidence type="ECO:0000256" key="5">
    <source>
        <dbReference type="ARBA" id="ARBA00023136"/>
    </source>
</evidence>
<evidence type="ECO:0000256" key="3">
    <source>
        <dbReference type="ARBA" id="ARBA00022692"/>
    </source>
</evidence>
<evidence type="ECO:0000256" key="2">
    <source>
        <dbReference type="ARBA" id="ARBA00022475"/>
    </source>
</evidence>